<dbReference type="EMBL" id="JBBNAF010000011">
    <property type="protein sequence ID" value="KAK9097803.1"/>
    <property type="molecule type" value="Genomic_DNA"/>
</dbReference>
<reference evidence="3 4" key="1">
    <citation type="submission" date="2024-01" db="EMBL/GenBank/DDBJ databases">
        <title>Genome assemblies of Stephania.</title>
        <authorList>
            <person name="Yang L."/>
        </authorList>
    </citation>
    <scope>NUCLEOTIDE SEQUENCE [LARGE SCALE GENOMIC DNA]</scope>
    <source>
        <strain evidence="3">YNDBR</strain>
        <tissue evidence="3">Leaf</tissue>
    </source>
</reference>
<evidence type="ECO:0000259" key="2">
    <source>
        <dbReference type="PROSITE" id="PS50053"/>
    </source>
</evidence>
<dbReference type="InterPro" id="IPR029071">
    <property type="entry name" value="Ubiquitin-like_domsf"/>
</dbReference>
<dbReference type="SUPFAM" id="SSF54236">
    <property type="entry name" value="Ubiquitin-like"/>
    <property type="match status" value="1"/>
</dbReference>
<dbReference type="Proteomes" id="UP001420932">
    <property type="component" value="Unassembled WGS sequence"/>
</dbReference>
<dbReference type="Pfam" id="PF00240">
    <property type="entry name" value="ubiquitin"/>
    <property type="match status" value="1"/>
</dbReference>
<feature type="region of interest" description="Disordered" evidence="1">
    <location>
        <begin position="140"/>
        <end position="181"/>
    </location>
</feature>
<organism evidence="3 4">
    <name type="scientific">Stephania yunnanensis</name>
    <dbReference type="NCBI Taxonomy" id="152371"/>
    <lineage>
        <taxon>Eukaryota</taxon>
        <taxon>Viridiplantae</taxon>
        <taxon>Streptophyta</taxon>
        <taxon>Embryophyta</taxon>
        <taxon>Tracheophyta</taxon>
        <taxon>Spermatophyta</taxon>
        <taxon>Magnoliopsida</taxon>
        <taxon>Ranunculales</taxon>
        <taxon>Menispermaceae</taxon>
        <taxon>Menispermoideae</taxon>
        <taxon>Cissampelideae</taxon>
        <taxon>Stephania</taxon>
    </lineage>
</organism>
<dbReference type="InterPro" id="IPR000626">
    <property type="entry name" value="Ubiquitin-like_dom"/>
</dbReference>
<dbReference type="Gene3D" id="3.10.20.90">
    <property type="entry name" value="Phosphatidylinositol 3-kinase Catalytic Subunit, Chain A, domain 1"/>
    <property type="match status" value="1"/>
</dbReference>
<feature type="domain" description="Ubiquitin-like" evidence="2">
    <location>
        <begin position="25"/>
        <end position="77"/>
    </location>
</feature>
<feature type="compositionally biased region" description="Basic and acidic residues" evidence="1">
    <location>
        <begin position="171"/>
        <end position="181"/>
    </location>
</feature>
<comment type="caution">
    <text evidence="3">The sequence shown here is derived from an EMBL/GenBank/DDBJ whole genome shotgun (WGS) entry which is preliminary data.</text>
</comment>
<accession>A0AAP0EW70</accession>
<keyword evidence="4" id="KW-1185">Reference proteome</keyword>
<sequence length="213" mass="23499">MADQRVEGDGQQMESLPFELNGRRLQVHVKSLANPGLIPVEIAPTDTVNDVKQKIFEKEKVNPDMQKLVFGNSLIADGVVFDRVIAILDRQPQLANAVVESHEAAPGGPDTGTVHVTITMVPWIRGGGNVVFHEAQMQSGSSDSDCNSDANTVTDEVQGRQRSRLIMPDISNKDENLENGKGEESSAARCWCFSSFCCKWCCKWRAVRRTSRV</sequence>
<dbReference type="PROSITE" id="PS50053">
    <property type="entry name" value="UBIQUITIN_2"/>
    <property type="match status" value="1"/>
</dbReference>
<gene>
    <name evidence="3" type="ORF">Syun_024848</name>
</gene>
<evidence type="ECO:0000256" key="1">
    <source>
        <dbReference type="SAM" id="MobiDB-lite"/>
    </source>
</evidence>
<name>A0AAP0EW70_9MAGN</name>
<dbReference type="PRINTS" id="PR00348">
    <property type="entry name" value="UBIQUITIN"/>
</dbReference>
<feature type="compositionally biased region" description="Polar residues" evidence="1">
    <location>
        <begin position="140"/>
        <end position="155"/>
    </location>
</feature>
<protein>
    <recommendedName>
        <fullName evidence="2">Ubiquitin-like domain-containing protein</fullName>
    </recommendedName>
</protein>
<dbReference type="AlphaFoldDB" id="A0AAP0EW70"/>
<dbReference type="InterPro" id="IPR019956">
    <property type="entry name" value="Ubiquitin_dom"/>
</dbReference>
<evidence type="ECO:0000313" key="4">
    <source>
        <dbReference type="Proteomes" id="UP001420932"/>
    </source>
</evidence>
<proteinExistence type="predicted"/>
<evidence type="ECO:0000313" key="3">
    <source>
        <dbReference type="EMBL" id="KAK9097803.1"/>
    </source>
</evidence>